<sequence>MGRHPKLDVRRIRAEWVYVGRREAAVLGGVSTNTVDRWVASGELGRALVPSKGVGGRPRLVYCLSDVLALAENRRR</sequence>
<evidence type="ECO:0000313" key="2">
    <source>
        <dbReference type="EMBL" id="KKL11305.1"/>
    </source>
</evidence>
<comment type="caution">
    <text evidence="2">The sequence shown here is derived from an EMBL/GenBank/DDBJ whole genome shotgun (WGS) entry which is preliminary data.</text>
</comment>
<reference evidence="2" key="1">
    <citation type="journal article" date="2015" name="Nature">
        <title>Complex archaea that bridge the gap between prokaryotes and eukaryotes.</title>
        <authorList>
            <person name="Spang A."/>
            <person name="Saw J.H."/>
            <person name="Jorgensen S.L."/>
            <person name="Zaremba-Niedzwiedzka K."/>
            <person name="Martijn J."/>
            <person name="Lind A.E."/>
            <person name="van Eijk R."/>
            <person name="Schleper C."/>
            <person name="Guy L."/>
            <person name="Ettema T.J."/>
        </authorList>
    </citation>
    <scope>NUCLEOTIDE SEQUENCE</scope>
</reference>
<organism evidence="2">
    <name type="scientific">marine sediment metagenome</name>
    <dbReference type="NCBI Taxonomy" id="412755"/>
    <lineage>
        <taxon>unclassified sequences</taxon>
        <taxon>metagenomes</taxon>
        <taxon>ecological metagenomes</taxon>
    </lineage>
</organism>
<accession>A0A0F9API2</accession>
<dbReference type="EMBL" id="LAZR01041710">
    <property type="protein sequence ID" value="KKL11305.1"/>
    <property type="molecule type" value="Genomic_DNA"/>
</dbReference>
<dbReference type="InterPro" id="IPR041657">
    <property type="entry name" value="HTH_17"/>
</dbReference>
<evidence type="ECO:0000259" key="1">
    <source>
        <dbReference type="Pfam" id="PF12728"/>
    </source>
</evidence>
<name>A0A0F9API2_9ZZZZ</name>
<gene>
    <name evidence="2" type="ORF">LCGC14_2547160</name>
</gene>
<proteinExistence type="predicted"/>
<dbReference type="AlphaFoldDB" id="A0A0F9API2"/>
<dbReference type="Pfam" id="PF12728">
    <property type="entry name" value="HTH_17"/>
    <property type="match status" value="1"/>
</dbReference>
<feature type="domain" description="Helix-turn-helix" evidence="1">
    <location>
        <begin position="22"/>
        <end position="75"/>
    </location>
</feature>
<protein>
    <recommendedName>
        <fullName evidence="1">Helix-turn-helix domain-containing protein</fullName>
    </recommendedName>
</protein>